<feature type="non-terminal residue" evidence="2">
    <location>
        <position position="50"/>
    </location>
</feature>
<dbReference type="AlphaFoldDB" id="A0A0B6ZS33"/>
<feature type="transmembrane region" description="Helical" evidence="1">
    <location>
        <begin position="26"/>
        <end position="49"/>
    </location>
</feature>
<dbReference type="EMBL" id="HACG01024332">
    <property type="protein sequence ID" value="CEK71197.1"/>
    <property type="molecule type" value="Transcribed_RNA"/>
</dbReference>
<evidence type="ECO:0000313" key="2">
    <source>
        <dbReference type="EMBL" id="CEK71197.1"/>
    </source>
</evidence>
<sequence length="50" mass="5760">MNTPEFTAGERKETYRKQLLNLIPSAAFYLCLYHHLLSPLIPSAAFYLCL</sequence>
<reference evidence="2" key="1">
    <citation type="submission" date="2014-12" db="EMBL/GenBank/DDBJ databases">
        <title>Insight into the proteome of Arion vulgaris.</title>
        <authorList>
            <person name="Aradska J."/>
            <person name="Bulat T."/>
            <person name="Smidak R."/>
            <person name="Sarate P."/>
            <person name="Gangsoo J."/>
            <person name="Sialana F."/>
            <person name="Bilban M."/>
            <person name="Lubec G."/>
        </authorList>
    </citation>
    <scope>NUCLEOTIDE SEQUENCE</scope>
    <source>
        <tissue evidence="2">Skin</tissue>
    </source>
</reference>
<name>A0A0B6ZS33_9EUPU</name>
<gene>
    <name evidence="2" type="primary">ORF77321</name>
</gene>
<keyword evidence="1" id="KW-0812">Transmembrane</keyword>
<proteinExistence type="predicted"/>
<keyword evidence="1" id="KW-1133">Transmembrane helix</keyword>
<accession>A0A0B6ZS33</accession>
<protein>
    <submittedName>
        <fullName evidence="2">Uncharacterized protein</fullName>
    </submittedName>
</protein>
<keyword evidence="1" id="KW-0472">Membrane</keyword>
<evidence type="ECO:0000256" key="1">
    <source>
        <dbReference type="SAM" id="Phobius"/>
    </source>
</evidence>
<organism evidence="2">
    <name type="scientific">Arion vulgaris</name>
    <dbReference type="NCBI Taxonomy" id="1028688"/>
    <lineage>
        <taxon>Eukaryota</taxon>
        <taxon>Metazoa</taxon>
        <taxon>Spiralia</taxon>
        <taxon>Lophotrochozoa</taxon>
        <taxon>Mollusca</taxon>
        <taxon>Gastropoda</taxon>
        <taxon>Heterobranchia</taxon>
        <taxon>Euthyneura</taxon>
        <taxon>Panpulmonata</taxon>
        <taxon>Eupulmonata</taxon>
        <taxon>Stylommatophora</taxon>
        <taxon>Helicina</taxon>
        <taxon>Arionoidea</taxon>
        <taxon>Arionidae</taxon>
        <taxon>Arion</taxon>
    </lineage>
</organism>